<dbReference type="InterPro" id="IPR050385">
    <property type="entry name" value="Archaeal_FAD_synthase"/>
</dbReference>
<reference evidence="10" key="1">
    <citation type="journal article" date="2014" name="Front. Microbiol.">
        <title>High frequency of phylogenetically diverse reductive dehalogenase-homologous genes in deep subseafloor sedimentary metagenomes.</title>
        <authorList>
            <person name="Kawai M."/>
            <person name="Futagami T."/>
            <person name="Toyoda A."/>
            <person name="Takaki Y."/>
            <person name="Nishi S."/>
            <person name="Hori S."/>
            <person name="Arai W."/>
            <person name="Tsubouchi T."/>
            <person name="Morono Y."/>
            <person name="Uchiyama I."/>
            <person name="Ito T."/>
            <person name="Fujiyama A."/>
            <person name="Inagaki F."/>
            <person name="Takami H."/>
        </authorList>
    </citation>
    <scope>NUCLEOTIDE SEQUENCE</scope>
    <source>
        <strain evidence="10">Expedition CK06-06</strain>
    </source>
</reference>
<proteinExistence type="predicted"/>
<keyword evidence="5" id="KW-0548">Nucleotidyltransferase</keyword>
<dbReference type="InterPro" id="IPR001204">
    <property type="entry name" value="Phos_transporter"/>
</dbReference>
<dbReference type="GO" id="GO:0006817">
    <property type="term" value="P:phosphate ion transport"/>
    <property type="evidence" value="ECO:0007669"/>
    <property type="project" value="InterPro"/>
</dbReference>
<comment type="caution">
    <text evidence="10">The sequence shown here is derived from an EMBL/GenBank/DDBJ whole genome shotgun (WGS) entry which is preliminary data.</text>
</comment>
<evidence type="ECO:0000256" key="1">
    <source>
        <dbReference type="ARBA" id="ARBA00004141"/>
    </source>
</evidence>
<feature type="transmembrane region" description="Helical" evidence="8">
    <location>
        <begin position="6"/>
        <end position="32"/>
    </location>
</feature>
<evidence type="ECO:0000256" key="3">
    <source>
        <dbReference type="ARBA" id="ARBA00022679"/>
    </source>
</evidence>
<keyword evidence="6 8" id="KW-1133">Transmembrane helix</keyword>
<dbReference type="AlphaFoldDB" id="X1ER45"/>
<feature type="domain" description="Cytidyltransferase-like" evidence="9">
    <location>
        <begin position="76"/>
        <end position="154"/>
    </location>
</feature>
<feature type="non-terminal residue" evidence="10">
    <location>
        <position position="171"/>
    </location>
</feature>
<name>X1ER45_9ZZZZ</name>
<comment type="subcellular location">
    <subcellularLocation>
        <location evidence="1">Membrane</location>
        <topology evidence="1">Multi-pass membrane protein</topology>
    </subcellularLocation>
</comment>
<dbReference type="Pfam" id="PF01384">
    <property type="entry name" value="PHO4"/>
    <property type="match status" value="1"/>
</dbReference>
<evidence type="ECO:0000256" key="4">
    <source>
        <dbReference type="ARBA" id="ARBA00022692"/>
    </source>
</evidence>
<keyword evidence="2" id="KW-0813">Transport</keyword>
<keyword evidence="3" id="KW-0808">Transferase</keyword>
<accession>X1ER45</accession>
<evidence type="ECO:0000256" key="5">
    <source>
        <dbReference type="ARBA" id="ARBA00022695"/>
    </source>
</evidence>
<dbReference type="InterPro" id="IPR014729">
    <property type="entry name" value="Rossmann-like_a/b/a_fold"/>
</dbReference>
<dbReference type="EMBL" id="BART01036452">
    <property type="protein sequence ID" value="GAH11103.1"/>
    <property type="molecule type" value="Genomic_DNA"/>
</dbReference>
<evidence type="ECO:0000313" key="10">
    <source>
        <dbReference type="EMBL" id="GAH11103.1"/>
    </source>
</evidence>
<dbReference type="SUPFAM" id="SSF52374">
    <property type="entry name" value="Nucleotidylyl transferase"/>
    <property type="match status" value="1"/>
</dbReference>
<keyword evidence="4 8" id="KW-0812">Transmembrane</keyword>
<evidence type="ECO:0000256" key="2">
    <source>
        <dbReference type="ARBA" id="ARBA00022448"/>
    </source>
</evidence>
<feature type="non-terminal residue" evidence="10">
    <location>
        <position position="1"/>
    </location>
</feature>
<protein>
    <recommendedName>
        <fullName evidence="9">Cytidyltransferase-like domain-containing protein</fullName>
    </recommendedName>
</protein>
<evidence type="ECO:0000256" key="7">
    <source>
        <dbReference type="ARBA" id="ARBA00023136"/>
    </source>
</evidence>
<dbReference type="PANTHER" id="PTHR43793">
    <property type="entry name" value="FAD SYNTHASE"/>
    <property type="match status" value="1"/>
</dbReference>
<evidence type="ECO:0000256" key="6">
    <source>
        <dbReference type="ARBA" id="ARBA00022989"/>
    </source>
</evidence>
<dbReference type="GO" id="GO:0005315">
    <property type="term" value="F:phosphate transmembrane transporter activity"/>
    <property type="evidence" value="ECO:0007669"/>
    <property type="project" value="InterPro"/>
</dbReference>
<dbReference type="Pfam" id="PF01467">
    <property type="entry name" value="CTP_transf_like"/>
    <property type="match status" value="1"/>
</dbReference>
<evidence type="ECO:0000256" key="8">
    <source>
        <dbReference type="SAM" id="Phobius"/>
    </source>
</evidence>
<dbReference type="Gene3D" id="3.40.50.620">
    <property type="entry name" value="HUPs"/>
    <property type="match status" value="1"/>
</dbReference>
<dbReference type="InterPro" id="IPR004821">
    <property type="entry name" value="Cyt_trans-like"/>
</dbReference>
<gene>
    <name evidence="10" type="ORF">S01H4_61469</name>
</gene>
<sequence length="171" mass="19004">VAEVSTSMIMLGATILGLPVSGSHILIFALIGSARMKGEKPDRKSFRRMVSSWFLTFPVAAILSAVIYSVLLFFLINEASKLGEVYVIVARDVNVKKFKGESPILPEEQRLEMVQNLKNVKKAIFGKIDSDYLKIIEEINPDIIMLGPNQKVTIKMIKNGLKAKGLEKIKI</sequence>
<evidence type="ECO:0000259" key="9">
    <source>
        <dbReference type="Pfam" id="PF01467"/>
    </source>
</evidence>
<dbReference type="GO" id="GO:0016020">
    <property type="term" value="C:membrane"/>
    <property type="evidence" value="ECO:0007669"/>
    <property type="project" value="UniProtKB-SubCell"/>
</dbReference>
<dbReference type="NCBIfam" id="TIGR00125">
    <property type="entry name" value="cyt_tran_rel"/>
    <property type="match status" value="1"/>
</dbReference>
<feature type="transmembrane region" description="Helical" evidence="8">
    <location>
        <begin position="53"/>
        <end position="76"/>
    </location>
</feature>
<keyword evidence="7 8" id="KW-0472">Membrane</keyword>
<dbReference type="PANTHER" id="PTHR43793:SF1">
    <property type="entry name" value="FAD SYNTHASE"/>
    <property type="match status" value="1"/>
</dbReference>
<dbReference type="GO" id="GO:0016779">
    <property type="term" value="F:nucleotidyltransferase activity"/>
    <property type="evidence" value="ECO:0007669"/>
    <property type="project" value="UniProtKB-KW"/>
</dbReference>
<organism evidence="10">
    <name type="scientific">marine sediment metagenome</name>
    <dbReference type="NCBI Taxonomy" id="412755"/>
    <lineage>
        <taxon>unclassified sequences</taxon>
        <taxon>metagenomes</taxon>
        <taxon>ecological metagenomes</taxon>
    </lineage>
</organism>